<dbReference type="SUPFAM" id="SSF55874">
    <property type="entry name" value="ATPase domain of HSP90 chaperone/DNA topoisomerase II/histidine kinase"/>
    <property type="match status" value="1"/>
</dbReference>
<dbReference type="InterPro" id="IPR005467">
    <property type="entry name" value="His_kinase_dom"/>
</dbReference>
<organism evidence="2 3">
    <name type="scientific">Tectimicrobiota bacterium</name>
    <dbReference type="NCBI Taxonomy" id="2528274"/>
    <lineage>
        <taxon>Bacteria</taxon>
        <taxon>Pseudomonadati</taxon>
        <taxon>Nitrospinota/Tectimicrobiota group</taxon>
        <taxon>Candidatus Tectimicrobiota</taxon>
    </lineage>
</organism>
<dbReference type="PROSITE" id="PS50109">
    <property type="entry name" value="HIS_KIN"/>
    <property type="match status" value="1"/>
</dbReference>
<dbReference type="PANTHER" id="PTHR45569">
    <property type="entry name" value="SENSOR PROTEIN KDPD"/>
    <property type="match status" value="1"/>
</dbReference>
<proteinExistence type="predicted"/>
<sequence>MDANEDILRRLESLGLGEGAYARLKSLVELMEQAAGGATGDLAAQVQRAAESSRLKTLFLQLVSRELGGPFGELRKRVEEMAQEPDPWKLREGLKELSESLDRLGGTVRNLIDTSSMESGAVRLRREGVDLSMIVSDRISRRLRRLRGYRIQPELPPGALRALADRERLTLLIDDLLDTAIHLSPGGGNILVRLARKEDEIVLSTECRSAQLPESRPASILEWLEEDIEEAGALVGTGLSLYRAHLTAGMLGGRMDVASLEEDGGVSFIVRIPFLEEPAVRA</sequence>
<dbReference type="EMBL" id="JACPUR010000023">
    <property type="protein sequence ID" value="MBI3128059.1"/>
    <property type="molecule type" value="Genomic_DNA"/>
</dbReference>
<dbReference type="GO" id="GO:0000155">
    <property type="term" value="F:phosphorelay sensor kinase activity"/>
    <property type="evidence" value="ECO:0007669"/>
    <property type="project" value="InterPro"/>
</dbReference>
<dbReference type="GO" id="GO:0005886">
    <property type="term" value="C:plasma membrane"/>
    <property type="evidence" value="ECO:0007669"/>
    <property type="project" value="TreeGrafter"/>
</dbReference>
<dbReference type="AlphaFoldDB" id="A0A932I2K9"/>
<dbReference type="Gene3D" id="3.30.565.10">
    <property type="entry name" value="Histidine kinase-like ATPase, C-terminal domain"/>
    <property type="match status" value="1"/>
</dbReference>
<reference evidence="2" key="1">
    <citation type="submission" date="2020-07" db="EMBL/GenBank/DDBJ databases">
        <title>Huge and variable diversity of episymbiotic CPR bacteria and DPANN archaea in groundwater ecosystems.</title>
        <authorList>
            <person name="He C.Y."/>
            <person name="Keren R."/>
            <person name="Whittaker M."/>
            <person name="Farag I.F."/>
            <person name="Doudna J."/>
            <person name="Cate J.H.D."/>
            <person name="Banfield J.F."/>
        </authorList>
    </citation>
    <scope>NUCLEOTIDE SEQUENCE</scope>
    <source>
        <strain evidence="2">NC_groundwater_763_Ag_S-0.2um_68_21</strain>
    </source>
</reference>
<protein>
    <recommendedName>
        <fullName evidence="1">Histidine kinase domain-containing protein</fullName>
    </recommendedName>
</protein>
<gene>
    <name evidence="2" type="ORF">HYZ11_10685</name>
</gene>
<evidence type="ECO:0000259" key="1">
    <source>
        <dbReference type="PROSITE" id="PS50109"/>
    </source>
</evidence>
<dbReference type="InterPro" id="IPR003594">
    <property type="entry name" value="HATPase_dom"/>
</dbReference>
<dbReference type="Pfam" id="PF02518">
    <property type="entry name" value="HATPase_c"/>
    <property type="match status" value="1"/>
</dbReference>
<dbReference type="SUPFAM" id="SSF47384">
    <property type="entry name" value="Homodimeric domain of signal transducing histidine kinase"/>
    <property type="match status" value="1"/>
</dbReference>
<feature type="domain" description="Histidine kinase" evidence="1">
    <location>
        <begin position="62"/>
        <end position="276"/>
    </location>
</feature>
<evidence type="ECO:0000313" key="3">
    <source>
        <dbReference type="Proteomes" id="UP000782312"/>
    </source>
</evidence>
<name>A0A932I2K9_UNCTE</name>
<evidence type="ECO:0000313" key="2">
    <source>
        <dbReference type="EMBL" id="MBI3128059.1"/>
    </source>
</evidence>
<dbReference type="Gene3D" id="1.10.287.130">
    <property type="match status" value="1"/>
</dbReference>
<accession>A0A932I2K9</accession>
<comment type="caution">
    <text evidence="2">The sequence shown here is derived from an EMBL/GenBank/DDBJ whole genome shotgun (WGS) entry which is preliminary data.</text>
</comment>
<dbReference type="InterPro" id="IPR036097">
    <property type="entry name" value="HisK_dim/P_sf"/>
</dbReference>
<dbReference type="PANTHER" id="PTHR45569:SF1">
    <property type="entry name" value="SENSOR PROTEIN KDPD"/>
    <property type="match status" value="1"/>
</dbReference>
<dbReference type="Proteomes" id="UP000782312">
    <property type="component" value="Unassembled WGS sequence"/>
</dbReference>
<dbReference type="InterPro" id="IPR052023">
    <property type="entry name" value="Histidine_kinase_KdpD"/>
</dbReference>
<dbReference type="InterPro" id="IPR036890">
    <property type="entry name" value="HATPase_C_sf"/>
</dbReference>